<dbReference type="InterPro" id="IPR006829">
    <property type="entry name" value="LXG_dom"/>
</dbReference>
<dbReference type="PANTHER" id="PTHR21525">
    <property type="entry name" value="MOTILE SPERM PROTEIN"/>
    <property type="match status" value="1"/>
</dbReference>
<dbReference type="AlphaFoldDB" id="A0A160IK63"/>
<feature type="domain" description="LXG" evidence="3">
    <location>
        <begin position="1"/>
        <end position="235"/>
    </location>
</feature>
<proteinExistence type="inferred from homology"/>
<keyword evidence="2" id="KW-0175">Coiled coil</keyword>
<accession>A0A160IK63</accession>
<keyword evidence="5" id="KW-1185">Reference proteome</keyword>
<evidence type="ECO:0000313" key="5">
    <source>
        <dbReference type="Proteomes" id="UP000076623"/>
    </source>
</evidence>
<sequence>MIALDAQNLDTWVDSLRKYLKNQLNEMKELTSKVNEIASLDSALTGEGGDAIKLFYRESHYPLLLFYETTVTQILTFLDMYQSEEKAFDSSGSAYVNTSFLDHELTTVLQKLRTDIVNLTDEINQTADTVSDIVSLPNISDAQVINGINKGIDQEKKTSENLNRFDQQQVQGISALLGDVSLLTNYIESLTNAVSSSKFSMTEYNSGDFKTKEWYKDLHATLLIRAEELLSVEQKNELKNKQYTEVAHNILEYFSKIKDSMDWGDNLFVVSRMAVAGYYTVLSRQVTIHYPNGKPSLADRFKRNYTFTVRAKDSWKASSGYKNPVASMINKMQKGSLPTNPLARKAAEFARGYSNPASFLKHITGFTKNKTAAQTLAKQMSVSTERAKFGVKDVASNVAKAKGLSKVARGIPVVGNGITIVSNLSEFTDPNNADKSFENKIGRAATGVITDLGATAMGAKAGAMIGSFGGPVGIVVGGAVGAVVGAAISSKYGDSIKDAGGKMAESAVKFGKNVTDKAGKAFKSIGSWFK</sequence>
<gene>
    <name evidence="4" type="ORF">ABE65_005255</name>
</gene>
<name>A0A160IK63_9BACL</name>
<organism evidence="4 5">
    <name type="scientific">Fictibacillus phosphorivorans</name>
    <dbReference type="NCBI Taxonomy" id="1221500"/>
    <lineage>
        <taxon>Bacteria</taxon>
        <taxon>Bacillati</taxon>
        <taxon>Bacillota</taxon>
        <taxon>Bacilli</taxon>
        <taxon>Bacillales</taxon>
        <taxon>Fictibacillaceae</taxon>
        <taxon>Fictibacillus</taxon>
    </lineage>
</organism>
<dbReference type="RefSeq" id="WP_066392105.1">
    <property type="nucleotide sequence ID" value="NZ_CP015378.1"/>
</dbReference>
<dbReference type="KEGG" id="fpn:ABE65_005255"/>
<evidence type="ECO:0000256" key="1">
    <source>
        <dbReference type="ARBA" id="ARBA00034117"/>
    </source>
</evidence>
<dbReference type="Proteomes" id="UP000076623">
    <property type="component" value="Chromosome"/>
</dbReference>
<dbReference type="EMBL" id="CP015378">
    <property type="protein sequence ID" value="ANC76247.1"/>
    <property type="molecule type" value="Genomic_DNA"/>
</dbReference>
<comment type="similarity">
    <text evidence="1">In the N-terminal section; belongs to the LXG family.</text>
</comment>
<dbReference type="Pfam" id="PF04740">
    <property type="entry name" value="LXG"/>
    <property type="match status" value="1"/>
</dbReference>
<evidence type="ECO:0000313" key="4">
    <source>
        <dbReference type="EMBL" id="ANC76247.1"/>
    </source>
</evidence>
<evidence type="ECO:0000259" key="3">
    <source>
        <dbReference type="PROSITE" id="PS51756"/>
    </source>
</evidence>
<feature type="coiled-coil region" evidence="2">
    <location>
        <begin position="13"/>
        <end position="40"/>
    </location>
</feature>
<dbReference type="PANTHER" id="PTHR21525:SF9">
    <property type="entry name" value="CHANNEL_COLICIN DOMAIN-CONTAINING PROTEIN"/>
    <property type="match status" value="1"/>
</dbReference>
<dbReference type="PROSITE" id="PS51756">
    <property type="entry name" value="LXG"/>
    <property type="match status" value="1"/>
</dbReference>
<dbReference type="STRING" id="1221500.ABE65_005255"/>
<reference evidence="4 5" key="1">
    <citation type="submission" date="2016-04" db="EMBL/GenBank/DDBJ databases">
        <title>Complete genome sequence of Fictibacillus phosphorivorans G25-29, a strain toxic to nematodes.</title>
        <authorList>
            <person name="Zheng Z."/>
        </authorList>
    </citation>
    <scope>NUCLEOTIDE SEQUENCE [LARGE SCALE GENOMIC DNA]</scope>
    <source>
        <strain evidence="4 5">G25-29</strain>
    </source>
</reference>
<evidence type="ECO:0000256" key="2">
    <source>
        <dbReference type="SAM" id="Coils"/>
    </source>
</evidence>
<protein>
    <recommendedName>
        <fullName evidence="3">LXG domain-containing protein</fullName>
    </recommendedName>
</protein>